<dbReference type="Proteomes" id="UP001557484">
    <property type="component" value="Unassembled WGS sequence"/>
</dbReference>
<organism evidence="1 2">
    <name type="scientific">Zhongshania arctica</name>
    <dbReference type="NCBI Taxonomy" id="3238302"/>
    <lineage>
        <taxon>Bacteria</taxon>
        <taxon>Pseudomonadati</taxon>
        <taxon>Pseudomonadota</taxon>
        <taxon>Gammaproteobacteria</taxon>
        <taxon>Cellvibrionales</taxon>
        <taxon>Spongiibacteraceae</taxon>
        <taxon>Zhongshania</taxon>
    </lineage>
</organism>
<dbReference type="InterPro" id="IPR038396">
    <property type="entry name" value="SpoIIAA-like_sf"/>
</dbReference>
<dbReference type="Pfam" id="PF11964">
    <property type="entry name" value="SpoIIAA-like"/>
    <property type="match status" value="1"/>
</dbReference>
<gene>
    <name evidence="1" type="ORF">AB4875_10720</name>
</gene>
<comment type="caution">
    <text evidence="1">The sequence shown here is derived from an EMBL/GenBank/DDBJ whole genome shotgun (WGS) entry which is preliminary data.</text>
</comment>
<dbReference type="SUPFAM" id="SSF52091">
    <property type="entry name" value="SpoIIaa-like"/>
    <property type="match status" value="1"/>
</dbReference>
<evidence type="ECO:0000313" key="2">
    <source>
        <dbReference type="Proteomes" id="UP001557484"/>
    </source>
</evidence>
<proteinExistence type="predicted"/>
<dbReference type="Gene3D" id="3.40.50.10600">
    <property type="entry name" value="SpoIIaa-like domains"/>
    <property type="match status" value="1"/>
</dbReference>
<keyword evidence="2" id="KW-1185">Reference proteome</keyword>
<dbReference type="RefSeq" id="WP_368376050.1">
    <property type="nucleotide sequence ID" value="NZ_JBFRYB010000001.1"/>
</dbReference>
<dbReference type="InterPro" id="IPR021866">
    <property type="entry name" value="SpoIIAA-like"/>
</dbReference>
<sequence>MSSVNHGLSIGIESVGSDIFVSLKAQGKLSHQDYETIGPMIDSALAAVAEPKVKMLFDGSELDGWELRAAWDDFKLGLKHGNEFVKVALYGNKRWEEMAAKVGNWFVSGEVKFFDDYDQALSWLKSS</sequence>
<protein>
    <submittedName>
        <fullName evidence="1">STAS/SEC14 domain-containing protein</fullName>
    </submittedName>
</protein>
<accession>A0ABV3TWF7</accession>
<evidence type="ECO:0000313" key="1">
    <source>
        <dbReference type="EMBL" id="MEX1665961.1"/>
    </source>
</evidence>
<reference evidence="1 2" key="1">
    <citation type="journal article" date="2011" name="Int. J. Syst. Evol. Microbiol.">
        <title>Zhongshania antarctica gen. nov., sp. nov. and Zhongshania guokunii sp. nov., gammaproteobacteria respectively isolated from coastal attached (fast) ice and surface seawater of the Antarctic.</title>
        <authorList>
            <person name="Li H.J."/>
            <person name="Zhang X.Y."/>
            <person name="Chen C.X."/>
            <person name="Zhang Y.J."/>
            <person name="Gao Z.M."/>
            <person name="Yu Y."/>
            <person name="Chen X.L."/>
            <person name="Chen B."/>
            <person name="Zhang Y.Z."/>
        </authorList>
    </citation>
    <scope>NUCLEOTIDE SEQUENCE [LARGE SCALE GENOMIC DNA]</scope>
    <source>
        <strain evidence="1 2">R06B22</strain>
    </source>
</reference>
<dbReference type="InterPro" id="IPR036513">
    <property type="entry name" value="STAS_dom_sf"/>
</dbReference>
<dbReference type="EMBL" id="JBFRYB010000001">
    <property type="protein sequence ID" value="MEX1665961.1"/>
    <property type="molecule type" value="Genomic_DNA"/>
</dbReference>
<name>A0ABV3TWF7_9GAMM</name>